<name>A0A4C1XVS3_EUMVA</name>
<organism evidence="1 2">
    <name type="scientific">Eumeta variegata</name>
    <name type="common">Bagworm moth</name>
    <name type="synonym">Eumeta japonica</name>
    <dbReference type="NCBI Taxonomy" id="151549"/>
    <lineage>
        <taxon>Eukaryota</taxon>
        <taxon>Metazoa</taxon>
        <taxon>Ecdysozoa</taxon>
        <taxon>Arthropoda</taxon>
        <taxon>Hexapoda</taxon>
        <taxon>Insecta</taxon>
        <taxon>Pterygota</taxon>
        <taxon>Neoptera</taxon>
        <taxon>Endopterygota</taxon>
        <taxon>Lepidoptera</taxon>
        <taxon>Glossata</taxon>
        <taxon>Ditrysia</taxon>
        <taxon>Tineoidea</taxon>
        <taxon>Psychidae</taxon>
        <taxon>Oiketicinae</taxon>
        <taxon>Eumeta</taxon>
    </lineage>
</organism>
<dbReference type="EMBL" id="BGZK01000988">
    <property type="protein sequence ID" value="GBP67668.1"/>
    <property type="molecule type" value="Genomic_DNA"/>
</dbReference>
<accession>A0A4C1XVS3</accession>
<sequence>MLFKEDNCDYLQLLITRISLQEKKPTARRLGLLPVQNRGCAKRITGRPYSAHVRGWPPSFPPPAPSLWRGTYALAVREIMLHELQLRHFVVDTNLAIYRVIPPLARGLRPAGSRAEAPP</sequence>
<evidence type="ECO:0000313" key="1">
    <source>
        <dbReference type="EMBL" id="GBP67668.1"/>
    </source>
</evidence>
<protein>
    <submittedName>
        <fullName evidence="1">Uncharacterized protein</fullName>
    </submittedName>
</protein>
<dbReference type="AlphaFoldDB" id="A0A4C1XVS3"/>
<dbReference type="Proteomes" id="UP000299102">
    <property type="component" value="Unassembled WGS sequence"/>
</dbReference>
<comment type="caution">
    <text evidence="1">The sequence shown here is derived from an EMBL/GenBank/DDBJ whole genome shotgun (WGS) entry which is preliminary data.</text>
</comment>
<proteinExistence type="predicted"/>
<gene>
    <name evidence="1" type="ORF">EVAR_90518_1</name>
</gene>
<evidence type="ECO:0000313" key="2">
    <source>
        <dbReference type="Proteomes" id="UP000299102"/>
    </source>
</evidence>
<reference evidence="1 2" key="1">
    <citation type="journal article" date="2019" name="Commun. Biol.">
        <title>The bagworm genome reveals a unique fibroin gene that provides high tensile strength.</title>
        <authorList>
            <person name="Kono N."/>
            <person name="Nakamura H."/>
            <person name="Ohtoshi R."/>
            <person name="Tomita M."/>
            <person name="Numata K."/>
            <person name="Arakawa K."/>
        </authorList>
    </citation>
    <scope>NUCLEOTIDE SEQUENCE [LARGE SCALE GENOMIC DNA]</scope>
</reference>
<keyword evidence="2" id="KW-1185">Reference proteome</keyword>